<dbReference type="InterPro" id="IPR050074">
    <property type="entry name" value="DHO_dehydrogenase"/>
</dbReference>
<dbReference type="PROSITE" id="PS00912">
    <property type="entry name" value="DHODEHASE_2"/>
    <property type="match status" value="1"/>
</dbReference>
<dbReference type="OMA" id="IYGTDTR"/>
<evidence type="ECO:0000256" key="9">
    <source>
        <dbReference type="ARBA" id="ARBA00023136"/>
    </source>
</evidence>
<evidence type="ECO:0000256" key="3">
    <source>
        <dbReference type="ARBA" id="ARBA00005359"/>
    </source>
</evidence>
<dbReference type="PANTHER" id="PTHR48109">
    <property type="entry name" value="DIHYDROOROTATE DEHYDROGENASE (QUINONE), MITOCHONDRIAL-RELATED"/>
    <property type="match status" value="1"/>
</dbReference>
<dbReference type="Pfam" id="PF01180">
    <property type="entry name" value="DHO_dh"/>
    <property type="match status" value="1"/>
</dbReference>
<comment type="cofactor">
    <cofactor evidence="11">
        <name>FMN</name>
        <dbReference type="ChEBI" id="CHEBI:58210"/>
    </cofactor>
    <text evidence="11">Binds 1 FMN per subunit.</text>
</comment>
<dbReference type="EC" id="1.3.5.2" evidence="4 11"/>
<dbReference type="InterPro" id="IPR005719">
    <property type="entry name" value="Dihydroorotate_DH_2"/>
</dbReference>
<dbReference type="InterPro" id="IPR005720">
    <property type="entry name" value="Dihydroorotate_DH_cat"/>
</dbReference>
<comment type="similarity">
    <text evidence="3 11">Belongs to the dihydroorotate dehydrogenase family. Type 2 subfamily.</text>
</comment>
<evidence type="ECO:0000256" key="2">
    <source>
        <dbReference type="ARBA" id="ARBA00005161"/>
    </source>
</evidence>
<reference evidence="13 14" key="1">
    <citation type="journal article" date="2011" name="J. Gen. Appl. Microbiol.">
        <title>Draft genome sequencing of the enigmatic yeast Saitoella complicata.</title>
        <authorList>
            <person name="Nishida H."/>
            <person name="Hamamoto M."/>
            <person name="Sugiyama J."/>
        </authorList>
    </citation>
    <scope>NUCLEOTIDE SEQUENCE [LARGE SCALE GENOMIC DNA]</scope>
    <source>
        <strain evidence="13 14">NRRL Y-17804</strain>
    </source>
</reference>
<dbReference type="SUPFAM" id="SSF51395">
    <property type="entry name" value="FMN-linked oxidoreductases"/>
    <property type="match status" value="1"/>
</dbReference>
<evidence type="ECO:0000259" key="12">
    <source>
        <dbReference type="Pfam" id="PF01180"/>
    </source>
</evidence>
<dbReference type="STRING" id="698492.A0A0E9NIP4"/>
<dbReference type="InterPro" id="IPR013785">
    <property type="entry name" value="Aldolase_TIM"/>
</dbReference>
<evidence type="ECO:0000256" key="11">
    <source>
        <dbReference type="RuleBase" id="RU361255"/>
    </source>
</evidence>
<keyword evidence="11" id="KW-0999">Mitochondrion inner membrane</keyword>
<comment type="subcellular location">
    <subcellularLocation>
        <location evidence="1">Membrane</location>
    </subcellularLocation>
    <subcellularLocation>
        <location evidence="11">Mitochondrion inner membrane</location>
        <topology evidence="11">Single-pass membrane protein</topology>
    </subcellularLocation>
</comment>
<keyword evidence="8 11" id="KW-0560">Oxidoreductase</keyword>
<evidence type="ECO:0000256" key="8">
    <source>
        <dbReference type="ARBA" id="ARBA00023002"/>
    </source>
</evidence>
<dbReference type="EMBL" id="BACD03000023">
    <property type="protein sequence ID" value="GAO49546.1"/>
    <property type="molecule type" value="Genomic_DNA"/>
</dbReference>
<dbReference type="CDD" id="cd04738">
    <property type="entry name" value="DHOD_2_like"/>
    <property type="match status" value="1"/>
</dbReference>
<dbReference type="GO" id="GO:0006207">
    <property type="term" value="P:'de novo' pyrimidine nucleobase biosynthetic process"/>
    <property type="evidence" value="ECO:0007669"/>
    <property type="project" value="InterPro"/>
</dbReference>
<reference evidence="13 14" key="2">
    <citation type="journal article" date="2014" name="J. Gen. Appl. Microbiol.">
        <title>The early diverging ascomycetous budding yeast Saitoella complicata has three histone deacetylases belonging to the Clr6, Hos2, and Rpd3 lineages.</title>
        <authorList>
            <person name="Nishida H."/>
            <person name="Matsumoto T."/>
            <person name="Kondo S."/>
            <person name="Hamamoto M."/>
            <person name="Yoshikawa H."/>
        </authorList>
    </citation>
    <scope>NUCLEOTIDE SEQUENCE [LARGE SCALE GENOMIC DNA]</scope>
    <source>
        <strain evidence="13 14">NRRL Y-17804</strain>
    </source>
</reference>
<dbReference type="PROSITE" id="PS00911">
    <property type="entry name" value="DHODEHASE_1"/>
    <property type="match status" value="1"/>
</dbReference>
<dbReference type="AlphaFoldDB" id="A0A0E9NIP4"/>
<evidence type="ECO:0000256" key="5">
    <source>
        <dbReference type="ARBA" id="ARBA00017599"/>
    </source>
</evidence>
<organism evidence="13 14">
    <name type="scientific">Saitoella complicata (strain BCRC 22490 / CBS 7301 / JCM 7358 / NBRC 10748 / NRRL Y-17804)</name>
    <dbReference type="NCBI Taxonomy" id="698492"/>
    <lineage>
        <taxon>Eukaryota</taxon>
        <taxon>Fungi</taxon>
        <taxon>Dikarya</taxon>
        <taxon>Ascomycota</taxon>
        <taxon>Taphrinomycotina</taxon>
        <taxon>Taphrinomycotina incertae sedis</taxon>
        <taxon>Saitoella</taxon>
    </lineage>
</organism>
<evidence type="ECO:0000256" key="7">
    <source>
        <dbReference type="ARBA" id="ARBA00022643"/>
    </source>
</evidence>
<keyword evidence="11" id="KW-0496">Mitochondrion</keyword>
<gene>
    <name evidence="13" type="ORF">G7K_3695-t1</name>
</gene>
<keyword evidence="6 11" id="KW-0285">Flavoprotein</keyword>
<evidence type="ECO:0000256" key="4">
    <source>
        <dbReference type="ARBA" id="ARBA00012791"/>
    </source>
</evidence>
<proteinExistence type="inferred from homology"/>
<keyword evidence="7 11" id="KW-0288">FMN</keyword>
<dbReference type="NCBIfam" id="TIGR01036">
    <property type="entry name" value="pyrD_sub2"/>
    <property type="match status" value="1"/>
</dbReference>
<dbReference type="Proteomes" id="UP000033140">
    <property type="component" value="Unassembled WGS sequence"/>
</dbReference>
<keyword evidence="9" id="KW-0472">Membrane</keyword>
<reference evidence="13 14" key="3">
    <citation type="journal article" date="2015" name="Genome Announc.">
        <title>Draft Genome Sequence of the Archiascomycetous Yeast Saitoella complicata.</title>
        <authorList>
            <person name="Yamauchi K."/>
            <person name="Kondo S."/>
            <person name="Hamamoto M."/>
            <person name="Takahashi Y."/>
            <person name="Ogura Y."/>
            <person name="Hayashi T."/>
            <person name="Nishida H."/>
        </authorList>
    </citation>
    <scope>NUCLEOTIDE SEQUENCE [LARGE SCALE GENOMIC DNA]</scope>
    <source>
        <strain evidence="13 14">NRRL Y-17804</strain>
    </source>
</reference>
<evidence type="ECO:0000313" key="14">
    <source>
        <dbReference type="Proteomes" id="UP000033140"/>
    </source>
</evidence>
<evidence type="ECO:0000313" key="13">
    <source>
        <dbReference type="EMBL" id="GAO49546.1"/>
    </source>
</evidence>
<protein>
    <recommendedName>
        <fullName evidence="5 11">Dihydroorotate dehydrogenase (quinone), mitochondrial</fullName>
        <shortName evidence="11">DHOdehase</shortName>
        <ecNumber evidence="4 11">1.3.5.2</ecNumber>
    </recommendedName>
</protein>
<sequence length="458" mass="49586">MSSPRAFRALFRVSIASTARTTQRISQRTLFGRATRPSTPFTRARNAAYGVLTLAGLGVGAFYATDSRSALWRYAAMPILHLTTDPEQGHWLAIKGLGMGIGPFDRVSDDERLAVEAFGKKFSSPVSMAAGFDKQAEAIDGLFDLGFSYVEIGSVTPLPQPGNPLPRFFRLPDDKAVINRYGFNSDGHEAVARRLRDRVRKWVIDTFPSPYNLLSQFPDGAAVADAAGQPRSLRPGKVLGVNLGKNKTGEEIEDYVKGVRALGAFADILVINVSSPNTPGLRSLQKKEMLASLLTAVVSEREKLAEPNPRVCVKIAPDLTESDIEDIAWAVKESKVDGVIVSNTTISRPSHLIHHRYVEEIGGLSGPPVKPLALTALRTLRRHLPKEITIIGAGGISNGKDAVEFARAGASLVQVYTAFGYEGPGLPRKIKDEILEELGGQRWVDIIGTENAPVLALA</sequence>
<dbReference type="GO" id="GO:0044205">
    <property type="term" value="P:'de novo' UMP biosynthetic process"/>
    <property type="evidence" value="ECO:0007669"/>
    <property type="project" value="UniProtKB-UniPathway"/>
</dbReference>
<name>A0A0E9NIP4_SAICN</name>
<comment type="caution">
    <text evidence="13">The sequence shown here is derived from an EMBL/GenBank/DDBJ whole genome shotgun (WGS) entry which is preliminary data.</text>
</comment>
<comment type="pathway">
    <text evidence="2 11">Pyrimidine metabolism; UMP biosynthesis via de novo pathway; orotate from (S)-dihydroorotate (quinone route): step 1/1.</text>
</comment>
<dbReference type="InterPro" id="IPR001295">
    <property type="entry name" value="Dihydroorotate_DH_CS"/>
</dbReference>
<dbReference type="PANTHER" id="PTHR48109:SF4">
    <property type="entry name" value="DIHYDROOROTATE DEHYDROGENASE (QUINONE), MITOCHONDRIAL"/>
    <property type="match status" value="1"/>
</dbReference>
<evidence type="ECO:0000256" key="6">
    <source>
        <dbReference type="ARBA" id="ARBA00022630"/>
    </source>
</evidence>
<evidence type="ECO:0000256" key="1">
    <source>
        <dbReference type="ARBA" id="ARBA00004370"/>
    </source>
</evidence>
<feature type="domain" description="Dihydroorotate dehydrogenase catalytic" evidence="12">
    <location>
        <begin position="113"/>
        <end position="438"/>
    </location>
</feature>
<dbReference type="GO" id="GO:0005743">
    <property type="term" value="C:mitochondrial inner membrane"/>
    <property type="evidence" value="ECO:0007669"/>
    <property type="project" value="UniProtKB-SubCell"/>
</dbReference>
<dbReference type="GO" id="GO:0106430">
    <property type="term" value="F:dihydroorotate dehydrogenase (quinone) activity"/>
    <property type="evidence" value="ECO:0007669"/>
    <property type="project" value="UniProtKB-EC"/>
</dbReference>
<evidence type="ECO:0000256" key="10">
    <source>
        <dbReference type="ARBA" id="ARBA00048639"/>
    </source>
</evidence>
<accession>A0A0E9NIP4</accession>
<keyword evidence="14" id="KW-1185">Reference proteome</keyword>
<comment type="catalytic activity">
    <reaction evidence="10 11">
        <text>(S)-dihydroorotate + a quinone = orotate + a quinol</text>
        <dbReference type="Rhea" id="RHEA:30187"/>
        <dbReference type="ChEBI" id="CHEBI:24646"/>
        <dbReference type="ChEBI" id="CHEBI:30839"/>
        <dbReference type="ChEBI" id="CHEBI:30864"/>
        <dbReference type="ChEBI" id="CHEBI:132124"/>
        <dbReference type="EC" id="1.3.5.2"/>
    </reaction>
</comment>
<dbReference type="UniPathway" id="UPA00070">
    <property type="reaction ID" value="UER00946"/>
</dbReference>
<dbReference type="Gene3D" id="3.20.20.70">
    <property type="entry name" value="Aldolase class I"/>
    <property type="match status" value="1"/>
</dbReference>